<dbReference type="EMBL" id="VSSQ01004547">
    <property type="protein sequence ID" value="MPM25652.1"/>
    <property type="molecule type" value="Genomic_DNA"/>
</dbReference>
<name>A0A644YAK9_9ZZZZ</name>
<reference evidence="2" key="1">
    <citation type="submission" date="2019-08" db="EMBL/GenBank/DDBJ databases">
        <authorList>
            <person name="Kucharzyk K."/>
            <person name="Murdoch R.W."/>
            <person name="Higgins S."/>
            <person name="Loffler F."/>
        </authorList>
    </citation>
    <scope>NUCLEOTIDE SEQUENCE</scope>
</reference>
<comment type="caution">
    <text evidence="2">The sequence shown here is derived from an EMBL/GenBank/DDBJ whole genome shotgun (WGS) entry which is preliminary data.</text>
</comment>
<feature type="compositionally biased region" description="Basic and acidic residues" evidence="1">
    <location>
        <begin position="227"/>
        <end position="254"/>
    </location>
</feature>
<feature type="region of interest" description="Disordered" evidence="1">
    <location>
        <begin position="217"/>
        <end position="267"/>
    </location>
</feature>
<protein>
    <submittedName>
        <fullName evidence="2">Uncharacterized protein</fullName>
    </submittedName>
</protein>
<sequence>MAVQPKRVGDEQASFLFHDDCLPVKKSNGICKSGTKVGKQEMGAQDSLQLPILVVEGSRCTYRKIIHDEVLVNRRENRGFPFCCCLIPRSGPWVEKPCFHDTLACRKIVVQRIVPRFSPGLDIIVHELHHSLHILSGPIVVPLFGSDAETVDGSFDGSEKTGKIGIPDLRVRKINGLFLNQGVAYLIHFQGSLEKSLDLVLQGVAEGIADVLHRNPCRGGPPKIRKRSDSCQKNHENGSKEDDQPTLDRNEFSRATHPAPSCSDRST</sequence>
<gene>
    <name evidence="2" type="ORF">SDC9_72150</name>
</gene>
<evidence type="ECO:0000313" key="2">
    <source>
        <dbReference type="EMBL" id="MPM25652.1"/>
    </source>
</evidence>
<organism evidence="2">
    <name type="scientific">bioreactor metagenome</name>
    <dbReference type="NCBI Taxonomy" id="1076179"/>
    <lineage>
        <taxon>unclassified sequences</taxon>
        <taxon>metagenomes</taxon>
        <taxon>ecological metagenomes</taxon>
    </lineage>
</organism>
<proteinExistence type="predicted"/>
<dbReference type="AlphaFoldDB" id="A0A644YAK9"/>
<evidence type="ECO:0000256" key="1">
    <source>
        <dbReference type="SAM" id="MobiDB-lite"/>
    </source>
</evidence>
<accession>A0A644YAK9</accession>